<evidence type="ECO:0000313" key="3">
    <source>
        <dbReference type="Proteomes" id="UP000495940"/>
    </source>
</evidence>
<organism evidence="2 3">
    <name type="scientific">Streptomyces hawaiiensis</name>
    <dbReference type="NCBI Taxonomy" id="67305"/>
    <lineage>
        <taxon>Bacteria</taxon>
        <taxon>Bacillati</taxon>
        <taxon>Actinomycetota</taxon>
        <taxon>Actinomycetes</taxon>
        <taxon>Kitasatosporales</taxon>
        <taxon>Streptomycetaceae</taxon>
        <taxon>Streptomyces</taxon>
    </lineage>
</organism>
<dbReference type="Proteomes" id="UP000495940">
    <property type="component" value="Chromosome"/>
</dbReference>
<evidence type="ECO:0000313" key="2">
    <source>
        <dbReference type="EMBL" id="QCD58505.1"/>
    </source>
</evidence>
<keyword evidence="3" id="KW-1185">Reference proteome</keyword>
<protein>
    <recommendedName>
        <fullName evidence="1">DUF4935 domain-containing protein</fullName>
    </recommendedName>
</protein>
<dbReference type="Pfam" id="PF16289">
    <property type="entry name" value="PIN_12"/>
    <property type="match status" value="1"/>
</dbReference>
<dbReference type="AlphaFoldDB" id="A0A6G5RK45"/>
<proteinExistence type="predicted"/>
<evidence type="ECO:0000259" key="1">
    <source>
        <dbReference type="Pfam" id="PF16289"/>
    </source>
</evidence>
<reference evidence="2 3" key="1">
    <citation type="submission" date="2017-06" db="EMBL/GenBank/DDBJ databases">
        <title>Complete Genome Sequence of Streptomyces hawaiiensis NRRL 15010 and insights into acyldepsipeptides biosynthesis.</title>
        <authorList>
            <person name="Mariita R.M."/>
            <person name="Sello J.K."/>
        </authorList>
    </citation>
    <scope>NUCLEOTIDE SEQUENCE [LARGE SCALE GENOMIC DNA]</scope>
    <source>
        <strain evidence="2 3">ATCC 12236</strain>
    </source>
</reference>
<name>A0A6G5RK45_9ACTN</name>
<sequence>MIQISDQIEAQSVIILDACIVRGLSLDDSSADLLRALRAVGERVAIPWMVAEELLAQRVLSHQEGHDAAAAALANYARHTPWKPRYQVEKPDVERVRKHWTAAFGTLVETLPPSPAAMQAAFFREANALPPCKKQGRNKTGTRDAVIWLSAIEYAREHREETVCFVSGNTTDFGKGSGYPPPMDQDVADLGDRFIHFTKLDEVIERFTKRTETDEVLAAEILGSRTVLISMGEAAEKRLGALSETFPCTTLGREVGQETAVMSAAGWVAVRASLRSVDKLRAYRIGEHEWYTAVVRWRISGIAYFGDGDFSAGSAGSSWTTSVLFTPDAANPRLTILRYDLPLPLSSEEFMSLGLNQAVISLAPLADVILMLAPAIKKLAPRGLPRAYEGALVKQARQSALERRLKAVLADEEDDA</sequence>
<feature type="domain" description="DUF4935" evidence="1">
    <location>
        <begin position="14"/>
        <end position="173"/>
    </location>
</feature>
<dbReference type="InterPro" id="IPR032557">
    <property type="entry name" value="DUF4935"/>
</dbReference>
<accession>A0A6G5RK45</accession>
<dbReference type="KEGG" id="shaw:CEB94_29385"/>
<gene>
    <name evidence="2" type="ORF">CEB94_29385</name>
</gene>
<dbReference type="EMBL" id="CP021978">
    <property type="protein sequence ID" value="QCD58505.1"/>
    <property type="molecule type" value="Genomic_DNA"/>
</dbReference>